<gene>
    <name evidence="12" type="primary">fabH_41</name>
    <name evidence="12" type="ORF">SDC9_77381</name>
</gene>
<dbReference type="PANTHER" id="PTHR34069:SF2">
    <property type="entry name" value="BETA-KETOACYL-[ACYL-CARRIER-PROTEIN] SYNTHASE III"/>
    <property type="match status" value="1"/>
</dbReference>
<dbReference type="EMBL" id="VSSQ01005902">
    <property type="protein sequence ID" value="MPM30831.1"/>
    <property type="molecule type" value="Genomic_DNA"/>
</dbReference>
<dbReference type="InterPro" id="IPR013747">
    <property type="entry name" value="ACP_syn_III_C"/>
</dbReference>
<dbReference type="InterPro" id="IPR004655">
    <property type="entry name" value="FabH"/>
</dbReference>
<evidence type="ECO:0000256" key="1">
    <source>
        <dbReference type="ARBA" id="ARBA00005189"/>
    </source>
</evidence>
<comment type="pathway">
    <text evidence="1">Lipid metabolism.</text>
</comment>
<dbReference type="GO" id="GO:0033818">
    <property type="term" value="F:beta-ketoacyl-acyl-carrier-protein synthase III activity"/>
    <property type="evidence" value="ECO:0007669"/>
    <property type="project" value="UniProtKB-EC"/>
</dbReference>
<feature type="domain" description="Beta-ketoacyl-[acyl-carrier-protein] synthase III C-terminal" evidence="10">
    <location>
        <begin position="229"/>
        <end position="318"/>
    </location>
</feature>
<dbReference type="GO" id="GO:0044550">
    <property type="term" value="P:secondary metabolite biosynthetic process"/>
    <property type="evidence" value="ECO:0007669"/>
    <property type="project" value="TreeGrafter"/>
</dbReference>
<evidence type="ECO:0000256" key="3">
    <source>
        <dbReference type="ARBA" id="ARBA00022490"/>
    </source>
</evidence>
<dbReference type="GO" id="GO:0004315">
    <property type="term" value="F:3-oxoacyl-[acyl-carrier-protein] synthase activity"/>
    <property type="evidence" value="ECO:0007669"/>
    <property type="project" value="InterPro"/>
</dbReference>
<dbReference type="SUPFAM" id="SSF53901">
    <property type="entry name" value="Thiolase-like"/>
    <property type="match status" value="1"/>
</dbReference>
<proteinExistence type="inferred from homology"/>
<dbReference type="NCBIfam" id="TIGR00747">
    <property type="entry name" value="fabH"/>
    <property type="match status" value="1"/>
</dbReference>
<dbReference type="HAMAP" id="MF_01815">
    <property type="entry name" value="FabH"/>
    <property type="match status" value="1"/>
</dbReference>
<evidence type="ECO:0000256" key="6">
    <source>
        <dbReference type="ARBA" id="ARBA00022832"/>
    </source>
</evidence>
<name>A0A644YSJ3_9ZZZZ</name>
<organism evidence="12">
    <name type="scientific">bioreactor metagenome</name>
    <dbReference type="NCBI Taxonomy" id="1076179"/>
    <lineage>
        <taxon>unclassified sequences</taxon>
        <taxon>metagenomes</taxon>
        <taxon>ecological metagenomes</taxon>
    </lineage>
</organism>
<evidence type="ECO:0000313" key="12">
    <source>
        <dbReference type="EMBL" id="MPM30831.1"/>
    </source>
</evidence>
<keyword evidence="9 12" id="KW-0012">Acyltransferase</keyword>
<accession>A0A644YSJ3</accession>
<dbReference type="InterPro" id="IPR016039">
    <property type="entry name" value="Thiolase-like"/>
</dbReference>
<evidence type="ECO:0000256" key="9">
    <source>
        <dbReference type="ARBA" id="ARBA00023315"/>
    </source>
</evidence>
<sequence length="318" mass="34731">MNFKIIATGKFIPERIVTNDELTQYIDTSDEWIKKRVGVHERHICTTQSAADLAYGAAINALENGSVKPAELDGIICACISSEYASPSIACILAQRLGLSCMAYDVSAACSGFIYLLETAAGFFARGKVKKLLIVGAERMSRMVDWRDRSTCVIFGDGAGAVLLEEGDSYKSSVFKTTGGCDVVCVPQFSGENSPFYKADSPEPFIHMNGQETFIFAVNSVCSDIEYLLAENNLSMEDIAYIVPHQANKRIIDYAAVRLKVSSEKFYLNIEKYGNTSSASIPIALDEMNRNGMLKRGDLIIMSAFGSGMTSAACLIKW</sequence>
<dbReference type="Gene3D" id="3.40.47.10">
    <property type="match status" value="1"/>
</dbReference>
<dbReference type="AlphaFoldDB" id="A0A644YSJ3"/>
<keyword evidence="7" id="KW-0443">Lipid metabolism</keyword>
<dbReference type="Pfam" id="PF08541">
    <property type="entry name" value="ACP_syn_III_C"/>
    <property type="match status" value="1"/>
</dbReference>
<dbReference type="PANTHER" id="PTHR34069">
    <property type="entry name" value="3-OXOACYL-[ACYL-CARRIER-PROTEIN] SYNTHASE 3"/>
    <property type="match status" value="1"/>
</dbReference>
<evidence type="ECO:0000256" key="4">
    <source>
        <dbReference type="ARBA" id="ARBA00022516"/>
    </source>
</evidence>
<keyword evidence="4" id="KW-0444">Lipid biosynthesis</keyword>
<dbReference type="NCBIfam" id="NF006829">
    <property type="entry name" value="PRK09352.1"/>
    <property type="match status" value="1"/>
</dbReference>
<evidence type="ECO:0000259" key="11">
    <source>
        <dbReference type="Pfam" id="PF08545"/>
    </source>
</evidence>
<evidence type="ECO:0000256" key="2">
    <source>
        <dbReference type="ARBA" id="ARBA00008642"/>
    </source>
</evidence>
<evidence type="ECO:0000256" key="7">
    <source>
        <dbReference type="ARBA" id="ARBA00023098"/>
    </source>
</evidence>
<keyword evidence="5 12" id="KW-0808">Transferase</keyword>
<keyword evidence="3" id="KW-0963">Cytoplasm</keyword>
<evidence type="ECO:0000256" key="8">
    <source>
        <dbReference type="ARBA" id="ARBA00023160"/>
    </source>
</evidence>
<protein>
    <submittedName>
        <fullName evidence="12">3-oxoacyl-[acyl-carrier-protein] synthase 3</fullName>
        <ecNumber evidence="12">2.3.1.180</ecNumber>
    </submittedName>
</protein>
<dbReference type="CDD" id="cd00830">
    <property type="entry name" value="KAS_III"/>
    <property type="match status" value="1"/>
</dbReference>
<feature type="domain" description="Beta-ketoacyl-[acyl-carrier-protein] synthase III N-terminal" evidence="11">
    <location>
        <begin position="104"/>
        <end position="178"/>
    </location>
</feature>
<keyword evidence="6" id="KW-0276">Fatty acid metabolism</keyword>
<evidence type="ECO:0000259" key="10">
    <source>
        <dbReference type="Pfam" id="PF08541"/>
    </source>
</evidence>
<keyword evidence="8" id="KW-0275">Fatty acid biosynthesis</keyword>
<comment type="similarity">
    <text evidence="2">Belongs to the thiolase-like superfamily. FabH family.</text>
</comment>
<comment type="caution">
    <text evidence="12">The sequence shown here is derived from an EMBL/GenBank/DDBJ whole genome shotgun (WGS) entry which is preliminary data.</text>
</comment>
<evidence type="ECO:0000256" key="5">
    <source>
        <dbReference type="ARBA" id="ARBA00022679"/>
    </source>
</evidence>
<dbReference type="Pfam" id="PF08545">
    <property type="entry name" value="ACP_syn_III"/>
    <property type="match status" value="1"/>
</dbReference>
<dbReference type="EC" id="2.3.1.180" evidence="12"/>
<dbReference type="GO" id="GO:0006633">
    <property type="term" value="P:fatty acid biosynthetic process"/>
    <property type="evidence" value="ECO:0007669"/>
    <property type="project" value="UniProtKB-KW"/>
</dbReference>
<dbReference type="InterPro" id="IPR013751">
    <property type="entry name" value="ACP_syn_III_N"/>
</dbReference>
<reference evidence="12" key="1">
    <citation type="submission" date="2019-08" db="EMBL/GenBank/DDBJ databases">
        <authorList>
            <person name="Kucharzyk K."/>
            <person name="Murdoch R.W."/>
            <person name="Higgins S."/>
            <person name="Loffler F."/>
        </authorList>
    </citation>
    <scope>NUCLEOTIDE SEQUENCE</scope>
</reference>